<accession>A0AAE1TX12</accession>
<proteinExistence type="predicted"/>
<evidence type="ECO:0000313" key="4">
    <source>
        <dbReference type="Proteomes" id="UP001292094"/>
    </source>
</evidence>
<evidence type="ECO:0000256" key="2">
    <source>
        <dbReference type="SAM" id="Phobius"/>
    </source>
</evidence>
<name>A0AAE1TX12_9EUCA</name>
<dbReference type="EMBL" id="JAWZYT010003465">
    <property type="protein sequence ID" value="KAK4298264.1"/>
    <property type="molecule type" value="Genomic_DNA"/>
</dbReference>
<feature type="compositionally biased region" description="Polar residues" evidence="1">
    <location>
        <begin position="332"/>
        <end position="349"/>
    </location>
</feature>
<feature type="region of interest" description="Disordered" evidence="1">
    <location>
        <begin position="315"/>
        <end position="349"/>
    </location>
</feature>
<keyword evidence="2" id="KW-0812">Transmembrane</keyword>
<keyword evidence="4" id="KW-1185">Reference proteome</keyword>
<sequence>MMGMMVMMVYANYEHLLSDECMVVTDELIFKTYKSIVSLHLAKKSGCLNPRIKVNGKTVPNDNINFNSDTSSWTKGYLKLDGDNSVLSTDEPNQTEKKSISKVELTCVHYYRDCPQAKPNYVLNKGNIVMIPRLGQDDEELLVFVPKGGDFTLTTVDGNSNNNKFKCKADTENYCQLNSDSSTWVKIGLHFSDNNVEVQVNDMDPNTRNGNQVEFTNNSEEDLYIIQCNGTCGNDGKSTTTTTTNGTTTSVSTTTTTTTTNNIEQDKMEVLEPTEQPNISDCNQQMLIPYVMLGVLSVLCLVLGLALYKCGAGRKKERGQVSTESDTHKATAMTSHPGHNNSQPGISHHNNLVHDEANDLYEPLDGVGLNSKKPNMGMSSSTVFTEVNDVYESFDHQKMKPTRPAAPTATSYDEVNDVYESFDHHKTKPTRPAAPTATSYDEVNDVYESFNQTKHSAF</sequence>
<keyword evidence="2" id="KW-1133">Transmembrane helix</keyword>
<keyword evidence="2" id="KW-0472">Membrane</keyword>
<protein>
    <submittedName>
        <fullName evidence="3">Uncharacterized protein</fullName>
    </submittedName>
</protein>
<reference evidence="3" key="1">
    <citation type="submission" date="2023-11" db="EMBL/GenBank/DDBJ databases">
        <title>Genome assemblies of two species of porcelain crab, Petrolisthes cinctipes and Petrolisthes manimaculis (Anomura: Porcellanidae).</title>
        <authorList>
            <person name="Angst P."/>
        </authorList>
    </citation>
    <scope>NUCLEOTIDE SEQUENCE</scope>
    <source>
        <strain evidence="3">PB745_02</strain>
        <tissue evidence="3">Gill</tissue>
    </source>
</reference>
<comment type="caution">
    <text evidence="3">The sequence shown here is derived from an EMBL/GenBank/DDBJ whole genome shotgun (WGS) entry which is preliminary data.</text>
</comment>
<gene>
    <name evidence="3" type="ORF">Pmani_029384</name>
</gene>
<feature type="transmembrane region" description="Helical" evidence="2">
    <location>
        <begin position="287"/>
        <end position="308"/>
    </location>
</feature>
<dbReference type="Proteomes" id="UP001292094">
    <property type="component" value="Unassembled WGS sequence"/>
</dbReference>
<dbReference type="AlphaFoldDB" id="A0AAE1TX12"/>
<evidence type="ECO:0000313" key="3">
    <source>
        <dbReference type="EMBL" id="KAK4298264.1"/>
    </source>
</evidence>
<evidence type="ECO:0000256" key="1">
    <source>
        <dbReference type="SAM" id="MobiDB-lite"/>
    </source>
</evidence>
<organism evidence="3 4">
    <name type="scientific">Petrolisthes manimaculis</name>
    <dbReference type="NCBI Taxonomy" id="1843537"/>
    <lineage>
        <taxon>Eukaryota</taxon>
        <taxon>Metazoa</taxon>
        <taxon>Ecdysozoa</taxon>
        <taxon>Arthropoda</taxon>
        <taxon>Crustacea</taxon>
        <taxon>Multicrustacea</taxon>
        <taxon>Malacostraca</taxon>
        <taxon>Eumalacostraca</taxon>
        <taxon>Eucarida</taxon>
        <taxon>Decapoda</taxon>
        <taxon>Pleocyemata</taxon>
        <taxon>Anomura</taxon>
        <taxon>Galatheoidea</taxon>
        <taxon>Porcellanidae</taxon>
        <taxon>Petrolisthes</taxon>
    </lineage>
</organism>